<evidence type="ECO:0000313" key="2">
    <source>
        <dbReference type="EMBL" id="GIX70422.1"/>
    </source>
</evidence>
<comment type="caution">
    <text evidence="2">The sequence shown here is derived from an EMBL/GenBank/DDBJ whole genome shotgun (WGS) entry which is preliminary data.</text>
</comment>
<dbReference type="AlphaFoldDB" id="A0AAV4MFI6"/>
<dbReference type="Proteomes" id="UP001054945">
    <property type="component" value="Unassembled WGS sequence"/>
</dbReference>
<gene>
    <name evidence="2" type="ORF">CEXT_221101</name>
</gene>
<evidence type="ECO:0000313" key="3">
    <source>
        <dbReference type="Proteomes" id="UP001054945"/>
    </source>
</evidence>
<organism evidence="2 3">
    <name type="scientific">Caerostris extrusa</name>
    <name type="common">Bark spider</name>
    <name type="synonym">Caerostris bankana</name>
    <dbReference type="NCBI Taxonomy" id="172846"/>
    <lineage>
        <taxon>Eukaryota</taxon>
        <taxon>Metazoa</taxon>
        <taxon>Ecdysozoa</taxon>
        <taxon>Arthropoda</taxon>
        <taxon>Chelicerata</taxon>
        <taxon>Arachnida</taxon>
        <taxon>Araneae</taxon>
        <taxon>Araneomorphae</taxon>
        <taxon>Entelegynae</taxon>
        <taxon>Araneoidea</taxon>
        <taxon>Araneidae</taxon>
        <taxon>Caerostris</taxon>
    </lineage>
</organism>
<sequence length="83" mass="9362">MSNLFLILSSAEHITQKTWKSVSRSHSVQNKARDAASRGSAHLSGREKPCPNIIVPFFCSCYTRTMQRNDCLAKPVDPRNEKI</sequence>
<keyword evidence="3" id="KW-1185">Reference proteome</keyword>
<feature type="region of interest" description="Disordered" evidence="1">
    <location>
        <begin position="23"/>
        <end position="46"/>
    </location>
</feature>
<dbReference type="EMBL" id="BPLR01019677">
    <property type="protein sequence ID" value="GIX70422.1"/>
    <property type="molecule type" value="Genomic_DNA"/>
</dbReference>
<evidence type="ECO:0000256" key="1">
    <source>
        <dbReference type="SAM" id="MobiDB-lite"/>
    </source>
</evidence>
<accession>A0AAV4MFI6</accession>
<proteinExistence type="predicted"/>
<name>A0AAV4MFI6_CAEEX</name>
<reference evidence="2 3" key="1">
    <citation type="submission" date="2021-06" db="EMBL/GenBank/DDBJ databases">
        <title>Caerostris extrusa draft genome.</title>
        <authorList>
            <person name="Kono N."/>
            <person name="Arakawa K."/>
        </authorList>
    </citation>
    <scope>NUCLEOTIDE SEQUENCE [LARGE SCALE GENOMIC DNA]</scope>
</reference>
<protein>
    <submittedName>
        <fullName evidence="2">Uncharacterized protein</fullName>
    </submittedName>
</protein>